<organism evidence="1 2">
    <name type="scientific">Tolypothrix tenuis PCC 7101</name>
    <dbReference type="NCBI Taxonomy" id="231146"/>
    <lineage>
        <taxon>Bacteria</taxon>
        <taxon>Bacillati</taxon>
        <taxon>Cyanobacteriota</taxon>
        <taxon>Cyanophyceae</taxon>
        <taxon>Nostocales</taxon>
        <taxon>Tolypothrichaceae</taxon>
        <taxon>Tolypothrix</taxon>
    </lineage>
</organism>
<reference evidence="1 2" key="1">
    <citation type="submission" date="2017-06" db="EMBL/GenBank/DDBJ databases">
        <title>Genome sequencing of cyanobaciteial culture collection at National Institute for Environmental Studies (NIES).</title>
        <authorList>
            <person name="Hirose Y."/>
            <person name="Shimura Y."/>
            <person name="Fujisawa T."/>
            <person name="Nakamura Y."/>
            <person name="Kawachi M."/>
        </authorList>
    </citation>
    <scope>NUCLEOTIDE SEQUENCE [LARGE SCALE GENOMIC DNA]</scope>
    <source>
        <strain evidence="1 2">NIES-37</strain>
    </source>
</reference>
<protein>
    <submittedName>
        <fullName evidence="1">Uncharacterized protein</fullName>
    </submittedName>
</protein>
<dbReference type="EMBL" id="AP018248">
    <property type="protein sequence ID" value="BAY97045.1"/>
    <property type="molecule type" value="Genomic_DNA"/>
</dbReference>
<proteinExistence type="predicted"/>
<keyword evidence="2" id="KW-1185">Reference proteome</keyword>
<accession>A0A1Z4MU93</accession>
<evidence type="ECO:0000313" key="1">
    <source>
        <dbReference type="EMBL" id="BAY97045.1"/>
    </source>
</evidence>
<dbReference type="AlphaFoldDB" id="A0A1Z4MU93"/>
<dbReference type="Proteomes" id="UP000218785">
    <property type="component" value="Chromosome"/>
</dbReference>
<gene>
    <name evidence="1" type="ORF">NIES37_09820</name>
</gene>
<sequence>MNYDEEDVMNLEEDAMNRVSTRGDGVVVRDRVPN</sequence>
<dbReference type="KEGG" id="ttq:NIES37_09820"/>
<evidence type="ECO:0000313" key="2">
    <source>
        <dbReference type="Proteomes" id="UP000218785"/>
    </source>
</evidence>
<name>A0A1Z4MU93_9CYAN</name>